<evidence type="ECO:0000313" key="1">
    <source>
        <dbReference type="EMBL" id="MBB5431342.1"/>
    </source>
</evidence>
<dbReference type="EMBL" id="JACHDB010000001">
    <property type="protein sequence ID" value="MBB5431342.1"/>
    <property type="molecule type" value="Genomic_DNA"/>
</dbReference>
<dbReference type="InterPro" id="IPR048813">
    <property type="entry name" value="GP7-like"/>
</dbReference>
<comment type="caution">
    <text evidence="1">The sequence shown here is derived from an EMBL/GenBank/DDBJ whole genome shotgun (WGS) entry which is preliminary data.</text>
</comment>
<gene>
    <name evidence="1" type="ORF">HDA36_001426</name>
</gene>
<dbReference type="AlphaFoldDB" id="A0A7W8QIZ2"/>
<proteinExistence type="predicted"/>
<evidence type="ECO:0000313" key="2">
    <source>
        <dbReference type="Proteomes" id="UP000572635"/>
    </source>
</evidence>
<accession>A0A7W8QIZ2</accession>
<organism evidence="1 2">
    <name type="scientific">Nocardiopsis composta</name>
    <dbReference type="NCBI Taxonomy" id="157465"/>
    <lineage>
        <taxon>Bacteria</taxon>
        <taxon>Bacillati</taxon>
        <taxon>Actinomycetota</taxon>
        <taxon>Actinomycetes</taxon>
        <taxon>Streptosporangiales</taxon>
        <taxon>Nocardiopsidaceae</taxon>
        <taxon>Nocardiopsis</taxon>
    </lineage>
</organism>
<sequence length="357" mass="37811">MSVTLAQAQVNSQDDVDYAVIDNLRRYSWLLDHVVFDDTVTPGTGGSSLVYGYTRLLAARGAAFRAFGSEYAPTHATRERKTVELKPLGGSFEIDRVLARLGNPATNEVSFQMQQLLTGIRTKFQHELINGDVAADPNGFDGLDKLLVGSSTEYSPLDEGVSTGYLDWTAGTINDQPKAMAALDVLDDFLSRIVPSTTGGGDLGAPGALPPGVKAILGNTTSITRVRALARWAGMYTAAKDELGRHVEMYGPWTLVDIGDDMTGAAPIIPIESRDADADGGTTPDVTGLTDLYAVSFGLDSFHGASMAGLPLVSTFMPPFDLPGAVKKGEIEMGPVAAVLRNVKSCGVLRNIKVSGV</sequence>
<evidence type="ECO:0008006" key="3">
    <source>
        <dbReference type="Google" id="ProtNLM"/>
    </source>
</evidence>
<keyword evidence="2" id="KW-1185">Reference proteome</keyword>
<dbReference type="RefSeq" id="WP_184390928.1">
    <property type="nucleotide sequence ID" value="NZ_JACHDB010000001.1"/>
</dbReference>
<protein>
    <recommendedName>
        <fullName evidence="3">Phage major capsid protein</fullName>
    </recommendedName>
</protein>
<dbReference type="NCBIfam" id="NF045672">
    <property type="entry name" value="MCP_gp7_epsi_15"/>
    <property type="match status" value="1"/>
</dbReference>
<dbReference type="Proteomes" id="UP000572635">
    <property type="component" value="Unassembled WGS sequence"/>
</dbReference>
<name>A0A7W8QIZ2_9ACTN</name>
<reference evidence="1 2" key="1">
    <citation type="submission" date="2020-08" db="EMBL/GenBank/DDBJ databases">
        <title>Sequencing the genomes of 1000 actinobacteria strains.</title>
        <authorList>
            <person name="Klenk H.-P."/>
        </authorList>
    </citation>
    <scope>NUCLEOTIDE SEQUENCE [LARGE SCALE GENOMIC DNA]</scope>
    <source>
        <strain evidence="1 2">DSM 44551</strain>
    </source>
</reference>